<dbReference type="InterPro" id="IPR001451">
    <property type="entry name" value="Hexapep"/>
</dbReference>
<dbReference type="Gene3D" id="2.160.10.10">
    <property type="entry name" value="Hexapeptide repeat proteins"/>
    <property type="match status" value="1"/>
</dbReference>
<dbReference type="PANTHER" id="PTHR23416:SF78">
    <property type="entry name" value="LIPOPOLYSACCHARIDE BIOSYNTHESIS O-ACETYL TRANSFERASE WBBJ-RELATED"/>
    <property type="match status" value="1"/>
</dbReference>
<dbReference type="InterPro" id="IPR011004">
    <property type="entry name" value="Trimer_LpxA-like_sf"/>
</dbReference>
<name>A0ABU2J4B9_9ACTN</name>
<dbReference type="InterPro" id="IPR051159">
    <property type="entry name" value="Hexapeptide_acetyltransf"/>
</dbReference>
<keyword evidence="1" id="KW-0012">Acyltransferase</keyword>
<dbReference type="RefSeq" id="WP_311420999.1">
    <property type="nucleotide sequence ID" value="NZ_JAVREH010000001.1"/>
</dbReference>
<dbReference type="SUPFAM" id="SSF51161">
    <property type="entry name" value="Trimeric LpxA-like enzymes"/>
    <property type="match status" value="1"/>
</dbReference>
<evidence type="ECO:0000313" key="1">
    <source>
        <dbReference type="EMBL" id="MDT0259840.1"/>
    </source>
</evidence>
<dbReference type="EC" id="2.3.1.-" evidence="1"/>
<keyword evidence="1" id="KW-0808">Transferase</keyword>
<gene>
    <name evidence="1" type="ORF">RM423_00365</name>
</gene>
<comment type="caution">
    <text evidence="1">The sequence shown here is derived from an EMBL/GenBank/DDBJ whole genome shotgun (WGS) entry which is preliminary data.</text>
</comment>
<sequence length="239" mass="26432">MLTRWRARSRDPRQARFLTLASLRWVRANRAYTPWYLLRYWRFWRFKVANPHVITTGFVFLGRRVEVTARPGFGRLVLGRWVHLGDGTSLRCHEGTLTIADKVVFGRNNVVNCYLDVSVGAASIIADMVYVADFDHVFADADTPIKDQGIVKSPVRIGADVWLANKVSVVRGTSIGDGSVVAANAVVTRDLPPYSIAGGVPARVIRNRRDDSEAAAQTREALADMAAKLAAARDGTIQP</sequence>
<proteinExistence type="predicted"/>
<reference evidence="2" key="1">
    <citation type="submission" date="2023-07" db="EMBL/GenBank/DDBJ databases">
        <title>30 novel species of actinomycetes from the DSMZ collection.</title>
        <authorList>
            <person name="Nouioui I."/>
        </authorList>
    </citation>
    <scope>NUCLEOTIDE SEQUENCE [LARGE SCALE GENOMIC DNA]</scope>
    <source>
        <strain evidence="2">DSM 44399</strain>
    </source>
</reference>
<accession>A0ABU2J4B9</accession>
<evidence type="ECO:0000313" key="2">
    <source>
        <dbReference type="Proteomes" id="UP001183176"/>
    </source>
</evidence>
<organism evidence="1 2">
    <name type="scientific">Jatrophihabitans lederbergiae</name>
    <dbReference type="NCBI Taxonomy" id="3075547"/>
    <lineage>
        <taxon>Bacteria</taxon>
        <taxon>Bacillati</taxon>
        <taxon>Actinomycetota</taxon>
        <taxon>Actinomycetes</taxon>
        <taxon>Jatrophihabitantales</taxon>
        <taxon>Jatrophihabitantaceae</taxon>
        <taxon>Jatrophihabitans</taxon>
    </lineage>
</organism>
<dbReference type="Proteomes" id="UP001183176">
    <property type="component" value="Unassembled WGS sequence"/>
</dbReference>
<dbReference type="CDD" id="cd04647">
    <property type="entry name" value="LbH_MAT_like"/>
    <property type="match status" value="1"/>
</dbReference>
<dbReference type="EMBL" id="JAVREH010000001">
    <property type="protein sequence ID" value="MDT0259840.1"/>
    <property type="molecule type" value="Genomic_DNA"/>
</dbReference>
<dbReference type="GO" id="GO:0016746">
    <property type="term" value="F:acyltransferase activity"/>
    <property type="evidence" value="ECO:0007669"/>
    <property type="project" value="UniProtKB-KW"/>
</dbReference>
<dbReference type="Pfam" id="PF00132">
    <property type="entry name" value="Hexapep"/>
    <property type="match status" value="1"/>
</dbReference>
<dbReference type="PANTHER" id="PTHR23416">
    <property type="entry name" value="SIALIC ACID SYNTHASE-RELATED"/>
    <property type="match status" value="1"/>
</dbReference>
<protein>
    <submittedName>
        <fullName evidence="1">Acyltransferase</fullName>
        <ecNumber evidence="1">2.3.1.-</ecNumber>
    </submittedName>
</protein>
<keyword evidence="2" id="KW-1185">Reference proteome</keyword>